<dbReference type="NCBIfam" id="TIGR00455">
    <property type="entry name" value="apsK"/>
    <property type="match status" value="1"/>
</dbReference>
<name>A0A2U2C145_9BACT</name>
<evidence type="ECO:0000256" key="12">
    <source>
        <dbReference type="ARBA" id="ARBA00031464"/>
    </source>
</evidence>
<comment type="function">
    <text evidence="2 13 14">Catalyzes the synthesis of activated sulfate.</text>
</comment>
<proteinExistence type="inferred from homology"/>
<evidence type="ECO:0000259" key="15">
    <source>
        <dbReference type="Pfam" id="PF01583"/>
    </source>
</evidence>
<evidence type="ECO:0000256" key="8">
    <source>
        <dbReference type="ARBA" id="ARBA00022777"/>
    </source>
</evidence>
<evidence type="ECO:0000256" key="3">
    <source>
        <dbReference type="ARBA" id="ARBA00004806"/>
    </source>
</evidence>
<evidence type="ECO:0000256" key="5">
    <source>
        <dbReference type="ARBA" id="ARBA00012121"/>
    </source>
</evidence>
<reference evidence="16 17" key="1">
    <citation type="submission" date="2018-05" db="EMBL/GenBank/DDBJ databases">
        <title>Antimicrobial susceptibility testing and genomic analysis of Arcobacter skirrowii strains and one Arcobacter butzleri isolated from German poultry farms.</title>
        <authorList>
            <person name="Haenel I."/>
            <person name="Hotzel H."/>
            <person name="Tomaso H."/>
            <person name="Busch A."/>
        </authorList>
    </citation>
    <scope>NUCLEOTIDE SEQUENCE [LARGE SCALE GENOMIC DNA]</scope>
    <source>
        <strain evidence="17">v</strain>
    </source>
</reference>
<sequence length="206" mass="23661">MKDENIIWHNQSITKEKRLTLLNQKPCILWFTGLSGSGKSTIANAVELELFKRGRKTYLLDGDNVRHGLNKDLGFSEQDRIENIRRIGEVAKLFVDSGLIVLTAFISPFKSDRQIARSLVKYDEFIEVFIDTPLEVCEQRDPKGLYKKARDGAIKNFTGISSPYEAPEEPQIHIKTDEHSIEECVDIVINYLIKFGYVKEIHDYVI</sequence>
<evidence type="ECO:0000256" key="2">
    <source>
        <dbReference type="ARBA" id="ARBA00002632"/>
    </source>
</evidence>
<evidence type="ECO:0000256" key="14">
    <source>
        <dbReference type="RuleBase" id="RU004347"/>
    </source>
</evidence>
<dbReference type="GO" id="GO:0070814">
    <property type="term" value="P:hydrogen sulfide biosynthetic process"/>
    <property type="evidence" value="ECO:0007669"/>
    <property type="project" value="UniProtKB-UniRule"/>
</dbReference>
<comment type="catalytic activity">
    <reaction evidence="1 13 14">
        <text>adenosine 5'-phosphosulfate + ATP = 3'-phosphoadenylyl sulfate + ADP + H(+)</text>
        <dbReference type="Rhea" id="RHEA:24152"/>
        <dbReference type="ChEBI" id="CHEBI:15378"/>
        <dbReference type="ChEBI" id="CHEBI:30616"/>
        <dbReference type="ChEBI" id="CHEBI:58243"/>
        <dbReference type="ChEBI" id="CHEBI:58339"/>
        <dbReference type="ChEBI" id="CHEBI:456216"/>
        <dbReference type="EC" id="2.7.1.25"/>
    </reaction>
</comment>
<feature type="active site" description="Phosphoserine intermediate" evidence="13">
    <location>
        <position position="107"/>
    </location>
</feature>
<evidence type="ECO:0000256" key="7">
    <source>
        <dbReference type="ARBA" id="ARBA00022741"/>
    </source>
</evidence>
<keyword evidence="6 13" id="KW-0808">Transferase</keyword>
<evidence type="ECO:0000256" key="11">
    <source>
        <dbReference type="ARBA" id="ARBA00031393"/>
    </source>
</evidence>
<dbReference type="FunFam" id="3.40.50.300:FF:000212">
    <property type="entry name" value="Adenylyl-sulfate kinase"/>
    <property type="match status" value="1"/>
</dbReference>
<comment type="similarity">
    <text evidence="4 13 14">Belongs to the APS kinase family.</text>
</comment>
<dbReference type="GO" id="GO:0005524">
    <property type="term" value="F:ATP binding"/>
    <property type="evidence" value="ECO:0007669"/>
    <property type="project" value="UniProtKB-UniRule"/>
</dbReference>
<dbReference type="Gene3D" id="3.40.50.300">
    <property type="entry name" value="P-loop containing nucleotide triphosphate hydrolases"/>
    <property type="match status" value="1"/>
</dbReference>
<keyword evidence="7 13" id="KW-0547">Nucleotide-binding</keyword>
<dbReference type="CDD" id="cd02027">
    <property type="entry name" value="APSK"/>
    <property type="match status" value="1"/>
</dbReference>
<protein>
    <recommendedName>
        <fullName evidence="5 13">Adenylyl-sulfate kinase</fullName>
        <ecNumber evidence="5 13">2.7.1.25</ecNumber>
    </recommendedName>
    <alternativeName>
        <fullName evidence="11 13">APS kinase</fullName>
    </alternativeName>
    <alternativeName>
        <fullName evidence="12 13">ATP adenosine-5'-phosphosulfate 3'-phosphotransferase</fullName>
    </alternativeName>
    <alternativeName>
        <fullName evidence="10 13">Adenosine-5'-phosphosulfate kinase</fullName>
    </alternativeName>
</protein>
<evidence type="ECO:0000256" key="10">
    <source>
        <dbReference type="ARBA" id="ARBA00029724"/>
    </source>
</evidence>
<dbReference type="EMBL" id="QEYI01000003">
    <property type="protein sequence ID" value="PWE21747.1"/>
    <property type="molecule type" value="Genomic_DNA"/>
</dbReference>
<dbReference type="InterPro" id="IPR059117">
    <property type="entry name" value="APS_kinase_dom"/>
</dbReference>
<organism evidence="16 17">
    <name type="scientific">Aliarcobacter skirrowii</name>
    <dbReference type="NCBI Taxonomy" id="28200"/>
    <lineage>
        <taxon>Bacteria</taxon>
        <taxon>Pseudomonadati</taxon>
        <taxon>Campylobacterota</taxon>
        <taxon>Epsilonproteobacteria</taxon>
        <taxon>Campylobacterales</taxon>
        <taxon>Arcobacteraceae</taxon>
        <taxon>Aliarcobacter</taxon>
    </lineage>
</organism>
<evidence type="ECO:0000313" key="17">
    <source>
        <dbReference type="Proteomes" id="UP000245014"/>
    </source>
</evidence>
<dbReference type="Proteomes" id="UP000245014">
    <property type="component" value="Unassembled WGS sequence"/>
</dbReference>
<dbReference type="EC" id="2.7.1.25" evidence="5 13"/>
<dbReference type="AlphaFoldDB" id="A0A2U2C145"/>
<keyword evidence="9 13" id="KW-0067">ATP-binding</keyword>
<evidence type="ECO:0000256" key="4">
    <source>
        <dbReference type="ARBA" id="ARBA00007008"/>
    </source>
</evidence>
<evidence type="ECO:0000256" key="6">
    <source>
        <dbReference type="ARBA" id="ARBA00022679"/>
    </source>
</evidence>
<feature type="binding site" evidence="13">
    <location>
        <begin position="33"/>
        <end position="40"/>
    </location>
    <ligand>
        <name>ATP</name>
        <dbReference type="ChEBI" id="CHEBI:30616"/>
    </ligand>
</feature>
<dbReference type="SUPFAM" id="SSF52540">
    <property type="entry name" value="P-loop containing nucleoside triphosphate hydrolases"/>
    <property type="match status" value="1"/>
</dbReference>
<dbReference type="GO" id="GO:0004020">
    <property type="term" value="F:adenylylsulfate kinase activity"/>
    <property type="evidence" value="ECO:0007669"/>
    <property type="project" value="UniProtKB-UniRule"/>
</dbReference>
<dbReference type="RefSeq" id="WP_109158447.1">
    <property type="nucleotide sequence ID" value="NZ_QEYI01000003.1"/>
</dbReference>
<dbReference type="UniPathway" id="UPA00140">
    <property type="reaction ID" value="UER00205"/>
</dbReference>
<evidence type="ECO:0000256" key="9">
    <source>
        <dbReference type="ARBA" id="ARBA00022840"/>
    </source>
</evidence>
<gene>
    <name evidence="13 16" type="primary">cysC</name>
    <name evidence="16" type="ORF">DF188_05910</name>
</gene>
<evidence type="ECO:0000313" key="16">
    <source>
        <dbReference type="EMBL" id="PWE21747.1"/>
    </source>
</evidence>
<feature type="domain" description="APS kinase" evidence="15">
    <location>
        <begin position="25"/>
        <end position="175"/>
    </location>
</feature>
<dbReference type="PANTHER" id="PTHR11055:SF1">
    <property type="entry name" value="PAPS SYNTHETASE, ISOFORM D"/>
    <property type="match status" value="1"/>
</dbReference>
<dbReference type="HAMAP" id="MF_00065">
    <property type="entry name" value="Adenylyl_sulf_kinase"/>
    <property type="match status" value="1"/>
</dbReference>
<dbReference type="InterPro" id="IPR027417">
    <property type="entry name" value="P-loop_NTPase"/>
</dbReference>
<dbReference type="NCBIfam" id="NF003013">
    <property type="entry name" value="PRK03846.1"/>
    <property type="match status" value="1"/>
</dbReference>
<dbReference type="GO" id="GO:0000103">
    <property type="term" value="P:sulfate assimilation"/>
    <property type="evidence" value="ECO:0007669"/>
    <property type="project" value="UniProtKB-UniRule"/>
</dbReference>
<dbReference type="InterPro" id="IPR002891">
    <property type="entry name" value="APS"/>
</dbReference>
<keyword evidence="13" id="KW-0597">Phosphoprotein</keyword>
<dbReference type="Pfam" id="PF01583">
    <property type="entry name" value="APS_kinase"/>
    <property type="match status" value="1"/>
</dbReference>
<comment type="caution">
    <text evidence="16">The sequence shown here is derived from an EMBL/GenBank/DDBJ whole genome shotgun (WGS) entry which is preliminary data.</text>
</comment>
<comment type="pathway">
    <text evidence="3 13 14">Sulfur metabolism; hydrogen sulfide biosynthesis; sulfite from sulfate: step 2/3.</text>
</comment>
<evidence type="ECO:0000256" key="13">
    <source>
        <dbReference type="HAMAP-Rule" id="MF_00065"/>
    </source>
</evidence>
<evidence type="ECO:0000256" key="1">
    <source>
        <dbReference type="ARBA" id="ARBA00001823"/>
    </source>
</evidence>
<dbReference type="PANTHER" id="PTHR11055">
    <property type="entry name" value="BIFUNCTIONAL 3'-PHOSPHOADENOSINE 5'-PHOSPHOSULFATE SYNTHASE"/>
    <property type="match status" value="1"/>
</dbReference>
<keyword evidence="8 13" id="KW-0418">Kinase</keyword>
<accession>A0A2U2C145</accession>